<name>A0AAQ3S4X5_VIGMU</name>
<dbReference type="Proteomes" id="UP001374535">
    <property type="component" value="Chromosome 3"/>
</dbReference>
<evidence type="ECO:0000313" key="2">
    <source>
        <dbReference type="Proteomes" id="UP001374535"/>
    </source>
</evidence>
<gene>
    <name evidence="1" type="ORF">V8G54_009500</name>
</gene>
<keyword evidence="2" id="KW-1185">Reference proteome</keyword>
<sequence length="103" mass="11898">MASHEKSIYAESRTSYVGMNQLYPELVRYFWKNARVEANNTKSIVIRKTIVINFETISNAVNFPIMKASFGMHFKPLMEKLNASSMEEALRENIYATKLSIRS</sequence>
<accession>A0AAQ3S4X5</accession>
<evidence type="ECO:0000313" key="1">
    <source>
        <dbReference type="EMBL" id="WVZ16518.1"/>
    </source>
</evidence>
<protein>
    <submittedName>
        <fullName evidence="1">Uncharacterized protein</fullName>
    </submittedName>
</protein>
<dbReference type="AlphaFoldDB" id="A0AAQ3S4X5"/>
<reference evidence="1 2" key="1">
    <citation type="journal article" date="2023" name="Life. Sci Alliance">
        <title>Evolutionary insights into 3D genome organization and epigenetic landscape of Vigna mungo.</title>
        <authorList>
            <person name="Junaid A."/>
            <person name="Singh B."/>
            <person name="Bhatia S."/>
        </authorList>
    </citation>
    <scope>NUCLEOTIDE SEQUENCE [LARGE SCALE GENOMIC DNA]</scope>
    <source>
        <strain evidence="1">Urdbean</strain>
    </source>
</reference>
<organism evidence="1 2">
    <name type="scientific">Vigna mungo</name>
    <name type="common">Black gram</name>
    <name type="synonym">Phaseolus mungo</name>
    <dbReference type="NCBI Taxonomy" id="3915"/>
    <lineage>
        <taxon>Eukaryota</taxon>
        <taxon>Viridiplantae</taxon>
        <taxon>Streptophyta</taxon>
        <taxon>Embryophyta</taxon>
        <taxon>Tracheophyta</taxon>
        <taxon>Spermatophyta</taxon>
        <taxon>Magnoliopsida</taxon>
        <taxon>eudicotyledons</taxon>
        <taxon>Gunneridae</taxon>
        <taxon>Pentapetalae</taxon>
        <taxon>rosids</taxon>
        <taxon>fabids</taxon>
        <taxon>Fabales</taxon>
        <taxon>Fabaceae</taxon>
        <taxon>Papilionoideae</taxon>
        <taxon>50 kb inversion clade</taxon>
        <taxon>NPAAA clade</taxon>
        <taxon>indigoferoid/millettioid clade</taxon>
        <taxon>Phaseoleae</taxon>
        <taxon>Vigna</taxon>
    </lineage>
</organism>
<dbReference type="EMBL" id="CP144698">
    <property type="protein sequence ID" value="WVZ16518.1"/>
    <property type="molecule type" value="Genomic_DNA"/>
</dbReference>
<proteinExistence type="predicted"/>